<evidence type="ECO:0000313" key="2">
    <source>
        <dbReference type="EMBL" id="CEL52510.1"/>
    </source>
</evidence>
<protein>
    <submittedName>
        <fullName evidence="2">Uncharacterized protein</fullName>
    </submittedName>
</protein>
<accession>A0A0B7F4P1</accession>
<dbReference type="AlphaFoldDB" id="A0A0B7F4P1"/>
<feature type="compositionally biased region" description="Basic and acidic residues" evidence="1">
    <location>
        <begin position="328"/>
        <end position="633"/>
    </location>
</feature>
<reference evidence="2 3" key="1">
    <citation type="submission" date="2014-11" db="EMBL/GenBank/DDBJ databases">
        <authorList>
            <person name="Wibberg Daniel"/>
        </authorList>
    </citation>
    <scope>NUCLEOTIDE SEQUENCE [LARGE SCALE GENOMIC DNA]</scope>
    <source>
        <strain evidence="2">Rhizoctonia solani AG1-IB 7/3/14</strain>
    </source>
</reference>
<dbReference type="OrthoDB" id="3291771at2759"/>
<feature type="region of interest" description="Disordered" evidence="1">
    <location>
        <begin position="251"/>
        <end position="688"/>
    </location>
</feature>
<keyword evidence="3" id="KW-1185">Reference proteome</keyword>
<proteinExistence type="predicted"/>
<name>A0A0B7F4P1_THACB</name>
<feature type="compositionally biased region" description="Polar residues" evidence="1">
    <location>
        <begin position="251"/>
        <end position="267"/>
    </location>
</feature>
<organism evidence="2 3">
    <name type="scientific">Thanatephorus cucumeris (strain AG1-IB / isolate 7/3/14)</name>
    <name type="common">Lettuce bottom rot fungus</name>
    <name type="synonym">Rhizoctonia solani</name>
    <dbReference type="NCBI Taxonomy" id="1108050"/>
    <lineage>
        <taxon>Eukaryota</taxon>
        <taxon>Fungi</taxon>
        <taxon>Dikarya</taxon>
        <taxon>Basidiomycota</taxon>
        <taxon>Agaricomycotina</taxon>
        <taxon>Agaricomycetes</taxon>
        <taxon>Cantharellales</taxon>
        <taxon>Ceratobasidiaceae</taxon>
        <taxon>Rhizoctonia</taxon>
        <taxon>Rhizoctonia solani AG-1</taxon>
    </lineage>
</organism>
<feature type="compositionally biased region" description="Polar residues" evidence="1">
    <location>
        <begin position="638"/>
        <end position="660"/>
    </location>
</feature>
<dbReference type="EMBL" id="LN679109">
    <property type="protein sequence ID" value="CEL52510.1"/>
    <property type="molecule type" value="Genomic_DNA"/>
</dbReference>
<feature type="compositionally biased region" description="Acidic residues" evidence="1">
    <location>
        <begin position="662"/>
        <end position="686"/>
    </location>
</feature>
<feature type="region of interest" description="Disordered" evidence="1">
    <location>
        <begin position="718"/>
        <end position="737"/>
    </location>
</feature>
<dbReference type="STRING" id="1108050.A0A0B7F4P1"/>
<evidence type="ECO:0000313" key="3">
    <source>
        <dbReference type="Proteomes" id="UP000059188"/>
    </source>
</evidence>
<sequence length="777" mass="90633">MESSLPRLDEFQLRLAQWLLDQINSQRELETVTQQFNLLISQTPEQVIGELYTHVGRQVFQKVAQIQPGSSRDSIRLCSELCYSLSVFHFKQRSRLDLSVRITLVHEHLFCLCIKSLSSDHIADPANDEGNSGSITLMPSPHKGAEISVTNTSELLFYLCDFRLVSLAQVSEYMFRVVETCKTSNGARLEDAVAGVRLLYGLFPSDSRAPWKNEANEFEAWIDSHSCKGQAEATTDVPDSSDHDRVANMEQSANKGSSDPSFGNNTGEPPLHLISHPVSPEEPALSSHSPIHEENIEITTGNNLGKPPPTPVVSRPESPVDVCSNENNAKEKEERERVEKERIAEEKRVKDEAERKEREEAEENARQEKEREEAEQAAKMEAERKAREEAARKAEDERKAREEDRKIKMEAERKAREERAQKEAEQKAKKEAARKAREEAENRAREERLAMEQARQDEEEAQAKQDAERKARETKLEEERKAREESERNAQEEDAKRKAEELRLKEDMLKAKEEAKRKAREQNNRRLAERKAKREAERKSKEEEEHRVQEELREQMEQEAKAEAERKARAEAERMAKAEEDRKIREENERQSELRRAKRDAERKAKRDARHAAREAEAQKVKELGDDSIEAKSKGPPTRNNTILRGEYTQHTWLEPQSNEYMDLEEDEYDEQDEWDEQYGQDEQDGWETGWSSNRWEWEWTTHRAYWEEVLRVYERSREQRQEEQRQEEQRQEEQRLEKQARALGVNWVSRKNGVEGAGWKSRKGTNPYEYLGEYKL</sequence>
<gene>
    <name evidence="2" type="ORF">RSOLAG1IB_05714</name>
</gene>
<evidence type="ECO:0000256" key="1">
    <source>
        <dbReference type="SAM" id="MobiDB-lite"/>
    </source>
</evidence>
<dbReference type="Proteomes" id="UP000059188">
    <property type="component" value="Unassembled WGS sequence"/>
</dbReference>